<keyword evidence="4 7" id="KW-0812">Transmembrane</keyword>
<dbReference type="AlphaFoldDB" id="A0A1F5RGA0"/>
<dbReference type="PANTHER" id="PTHR30250">
    <property type="entry name" value="PST FAMILY PREDICTED COLANIC ACID TRANSPORTER"/>
    <property type="match status" value="1"/>
</dbReference>
<dbReference type="EMBL" id="MFFM01000019">
    <property type="protein sequence ID" value="OGF13408.1"/>
    <property type="molecule type" value="Genomic_DNA"/>
</dbReference>
<evidence type="ECO:0000256" key="1">
    <source>
        <dbReference type="ARBA" id="ARBA00004651"/>
    </source>
</evidence>
<evidence type="ECO:0000256" key="6">
    <source>
        <dbReference type="ARBA" id="ARBA00023136"/>
    </source>
</evidence>
<feature type="transmembrane region" description="Helical" evidence="7">
    <location>
        <begin position="12"/>
        <end position="33"/>
    </location>
</feature>
<feature type="transmembrane region" description="Helical" evidence="7">
    <location>
        <begin position="172"/>
        <end position="192"/>
    </location>
</feature>
<keyword evidence="3" id="KW-1003">Cell membrane</keyword>
<evidence type="ECO:0000313" key="9">
    <source>
        <dbReference type="Proteomes" id="UP000177230"/>
    </source>
</evidence>
<feature type="transmembrane region" description="Helical" evidence="7">
    <location>
        <begin position="292"/>
        <end position="315"/>
    </location>
</feature>
<dbReference type="GO" id="GO:0005886">
    <property type="term" value="C:plasma membrane"/>
    <property type="evidence" value="ECO:0007669"/>
    <property type="project" value="UniProtKB-SubCell"/>
</dbReference>
<dbReference type="Pfam" id="PF13440">
    <property type="entry name" value="Polysacc_synt_3"/>
    <property type="match status" value="1"/>
</dbReference>
<evidence type="ECO:0000256" key="4">
    <source>
        <dbReference type="ARBA" id="ARBA00022692"/>
    </source>
</evidence>
<feature type="transmembrane region" description="Helical" evidence="7">
    <location>
        <begin position="327"/>
        <end position="350"/>
    </location>
</feature>
<protein>
    <recommendedName>
        <fullName evidence="10">Polysaccharide biosynthesis protein C-terminal domain-containing protein</fullName>
    </recommendedName>
</protein>
<feature type="transmembrane region" description="Helical" evidence="7">
    <location>
        <begin position="446"/>
        <end position="467"/>
    </location>
</feature>
<accession>A0A1F5RGA0</accession>
<keyword evidence="6 7" id="KW-0472">Membrane</keyword>
<name>A0A1F5RGA0_9BACT</name>
<gene>
    <name evidence="8" type="ORF">A2024_05335</name>
</gene>
<comment type="subcellular location">
    <subcellularLocation>
        <location evidence="1">Cell membrane</location>
        <topology evidence="1">Multi-pass membrane protein</topology>
    </subcellularLocation>
</comment>
<evidence type="ECO:0008006" key="10">
    <source>
        <dbReference type="Google" id="ProtNLM"/>
    </source>
</evidence>
<feature type="transmembrane region" description="Helical" evidence="7">
    <location>
        <begin position="40"/>
        <end position="58"/>
    </location>
</feature>
<comment type="similarity">
    <text evidence="2">Belongs to the polysaccharide synthase family.</text>
</comment>
<feature type="transmembrane region" description="Helical" evidence="7">
    <location>
        <begin position="83"/>
        <end position="105"/>
    </location>
</feature>
<dbReference type="Proteomes" id="UP000177230">
    <property type="component" value="Unassembled WGS sequence"/>
</dbReference>
<evidence type="ECO:0000256" key="3">
    <source>
        <dbReference type="ARBA" id="ARBA00022475"/>
    </source>
</evidence>
<comment type="caution">
    <text evidence="8">The sequence shown here is derived from an EMBL/GenBank/DDBJ whole genome shotgun (WGS) entry which is preliminary data.</text>
</comment>
<evidence type="ECO:0000256" key="5">
    <source>
        <dbReference type="ARBA" id="ARBA00022989"/>
    </source>
</evidence>
<feature type="transmembrane region" description="Helical" evidence="7">
    <location>
        <begin position="381"/>
        <end position="403"/>
    </location>
</feature>
<dbReference type="InterPro" id="IPR050833">
    <property type="entry name" value="Poly_Biosynth_Transport"/>
</dbReference>
<feature type="transmembrane region" description="Helical" evidence="7">
    <location>
        <begin position="148"/>
        <end position="166"/>
    </location>
</feature>
<feature type="transmembrane region" description="Helical" evidence="7">
    <location>
        <begin position="357"/>
        <end position="375"/>
    </location>
</feature>
<sequence length="486" mass="53858">MSFNNQKILNSSTWLIGGNAYISFVGFIASIFLMRKLDPLMFGVVASMAAINGLFEIFRDFGIGRCIIFSKDDELTATSNMSFIVNLAVGILFSAVLFAGANVIAQKMNIDQQYLNAIRLLSLNPLINSVVSTFDNHLQRRLLFRQKVIAEAISTTTYSVIATVLAFYGWGIWSLIVAQQFAAVVLTAGYYINVKEYWKPEITLKGLNYSKVLHMGGHFTLSSIIVYLYNNLDNFTVAVLLGPQQLGYYSRGYNYAMMPSSFLGNVIAKITGPMYNDLAEARDKLAKAVKKIFTLLGIIIPPLFMFVIIFAKYLVLLIVGPKWLPMILPFQILLVFSGLRLISSSAANVFPALGKNHLISLVPLSYLILLVLLIYPGTKWLGITGTSIAVLLTVIVGGSISIINAAKLLKISTLIFIKPIIKAGLFCIIAWIVFKYIPGSATATIPWLSFKIIIYLLLYTGFALLIMKNEIKEVVALKNIWVKYNG</sequence>
<evidence type="ECO:0000256" key="7">
    <source>
        <dbReference type="SAM" id="Phobius"/>
    </source>
</evidence>
<evidence type="ECO:0000313" key="8">
    <source>
        <dbReference type="EMBL" id="OGF13408.1"/>
    </source>
</evidence>
<keyword evidence="5 7" id="KW-1133">Transmembrane helix</keyword>
<organism evidence="8 9">
    <name type="scientific">Candidatus Edwardsbacteria bacterium GWF2_54_11</name>
    <dbReference type="NCBI Taxonomy" id="1817851"/>
    <lineage>
        <taxon>Bacteria</taxon>
        <taxon>Candidatus Edwardsiibacteriota</taxon>
    </lineage>
</organism>
<evidence type="ECO:0000256" key="2">
    <source>
        <dbReference type="ARBA" id="ARBA00007430"/>
    </source>
</evidence>
<dbReference type="PANTHER" id="PTHR30250:SF10">
    <property type="entry name" value="LIPOPOLYSACCHARIDE BIOSYNTHESIS PROTEIN WZXC"/>
    <property type="match status" value="1"/>
</dbReference>
<reference evidence="8 9" key="1">
    <citation type="journal article" date="2016" name="Nat. Commun.">
        <title>Thousands of microbial genomes shed light on interconnected biogeochemical processes in an aquifer system.</title>
        <authorList>
            <person name="Anantharaman K."/>
            <person name="Brown C.T."/>
            <person name="Hug L.A."/>
            <person name="Sharon I."/>
            <person name="Castelle C.J."/>
            <person name="Probst A.J."/>
            <person name="Thomas B.C."/>
            <person name="Singh A."/>
            <person name="Wilkins M.J."/>
            <person name="Karaoz U."/>
            <person name="Brodie E.L."/>
            <person name="Williams K.H."/>
            <person name="Hubbard S.S."/>
            <person name="Banfield J.F."/>
        </authorList>
    </citation>
    <scope>NUCLEOTIDE SEQUENCE [LARGE SCALE GENOMIC DNA]</scope>
</reference>
<feature type="transmembrane region" description="Helical" evidence="7">
    <location>
        <begin position="415"/>
        <end position="434"/>
    </location>
</feature>
<proteinExistence type="inferred from homology"/>